<name>A0AAV3Z8A3_9GAST</name>
<accession>A0AAV3Z8A3</accession>
<evidence type="ECO:0000313" key="2">
    <source>
        <dbReference type="Proteomes" id="UP000735302"/>
    </source>
</evidence>
<evidence type="ECO:0000313" key="1">
    <source>
        <dbReference type="EMBL" id="GFN91379.1"/>
    </source>
</evidence>
<reference evidence="1 2" key="1">
    <citation type="journal article" date="2021" name="Elife">
        <title>Chloroplast acquisition without the gene transfer in kleptoplastic sea slugs, Plakobranchus ocellatus.</title>
        <authorList>
            <person name="Maeda T."/>
            <person name="Takahashi S."/>
            <person name="Yoshida T."/>
            <person name="Shimamura S."/>
            <person name="Takaki Y."/>
            <person name="Nagai Y."/>
            <person name="Toyoda A."/>
            <person name="Suzuki Y."/>
            <person name="Arimoto A."/>
            <person name="Ishii H."/>
            <person name="Satoh N."/>
            <person name="Nishiyama T."/>
            <person name="Hasebe M."/>
            <person name="Maruyama T."/>
            <person name="Minagawa J."/>
            <person name="Obokata J."/>
            <person name="Shigenobu S."/>
        </authorList>
    </citation>
    <scope>NUCLEOTIDE SEQUENCE [LARGE SCALE GENOMIC DNA]</scope>
</reference>
<dbReference type="AlphaFoldDB" id="A0AAV3Z8A3"/>
<dbReference type="EMBL" id="BLXT01002132">
    <property type="protein sequence ID" value="GFN91379.1"/>
    <property type="molecule type" value="Genomic_DNA"/>
</dbReference>
<comment type="caution">
    <text evidence="1">The sequence shown here is derived from an EMBL/GenBank/DDBJ whole genome shotgun (WGS) entry which is preliminary data.</text>
</comment>
<organism evidence="1 2">
    <name type="scientific">Plakobranchus ocellatus</name>
    <dbReference type="NCBI Taxonomy" id="259542"/>
    <lineage>
        <taxon>Eukaryota</taxon>
        <taxon>Metazoa</taxon>
        <taxon>Spiralia</taxon>
        <taxon>Lophotrochozoa</taxon>
        <taxon>Mollusca</taxon>
        <taxon>Gastropoda</taxon>
        <taxon>Heterobranchia</taxon>
        <taxon>Euthyneura</taxon>
        <taxon>Panpulmonata</taxon>
        <taxon>Sacoglossa</taxon>
        <taxon>Placobranchoidea</taxon>
        <taxon>Plakobranchidae</taxon>
        <taxon>Plakobranchus</taxon>
    </lineage>
</organism>
<sequence>MISTCVSHLPRLGQLATTTQTWRVSSGSVGTKTPSYRLNWRTQGIDSSELTPAPACTFTHSIEPSLHGLCRKSIDSVVGKWEKGLGERGCTCTSSLAVSGRGARHL</sequence>
<keyword evidence="2" id="KW-1185">Reference proteome</keyword>
<gene>
    <name evidence="1" type="ORF">PoB_001788500</name>
</gene>
<proteinExistence type="predicted"/>
<protein>
    <submittedName>
        <fullName evidence="1">Uncharacterized protein</fullName>
    </submittedName>
</protein>
<dbReference type="Proteomes" id="UP000735302">
    <property type="component" value="Unassembled WGS sequence"/>
</dbReference>